<evidence type="ECO:0000256" key="7">
    <source>
        <dbReference type="SAM" id="SignalP"/>
    </source>
</evidence>
<evidence type="ECO:0000256" key="2">
    <source>
        <dbReference type="ARBA" id="ARBA00022448"/>
    </source>
</evidence>
<dbReference type="Gene3D" id="2.60.40.1120">
    <property type="entry name" value="Carboxypeptidase-like, regulatory domain"/>
    <property type="match status" value="1"/>
</dbReference>
<evidence type="ECO:0000259" key="8">
    <source>
        <dbReference type="Pfam" id="PF25183"/>
    </source>
</evidence>
<dbReference type="Proteomes" id="UP000002432">
    <property type="component" value="Chromosome"/>
</dbReference>
<dbReference type="EMBL" id="CP000360">
    <property type="protein sequence ID" value="ABF39428.1"/>
    <property type="molecule type" value="Genomic_DNA"/>
</dbReference>
<dbReference type="SUPFAM" id="SSF49452">
    <property type="entry name" value="Starch-binding domain-like"/>
    <property type="match status" value="1"/>
</dbReference>
<evidence type="ECO:0000256" key="3">
    <source>
        <dbReference type="ARBA" id="ARBA00022452"/>
    </source>
</evidence>
<organism evidence="9 10">
    <name type="scientific">Koribacter versatilis (strain Ellin345)</name>
    <dbReference type="NCBI Taxonomy" id="204669"/>
    <lineage>
        <taxon>Bacteria</taxon>
        <taxon>Pseudomonadati</taxon>
        <taxon>Acidobacteriota</taxon>
        <taxon>Terriglobia</taxon>
        <taxon>Terriglobales</taxon>
        <taxon>Candidatus Korobacteraceae</taxon>
        <taxon>Candidatus Korobacter</taxon>
    </lineage>
</organism>
<keyword evidence="4" id="KW-0812">Transmembrane</keyword>
<dbReference type="EnsemblBacteria" id="ABF39428">
    <property type="protein sequence ID" value="ABF39428"/>
    <property type="gene ID" value="Acid345_0423"/>
</dbReference>
<proteinExistence type="predicted"/>
<dbReference type="InterPro" id="IPR057601">
    <property type="entry name" value="Oar-like_b-barrel"/>
</dbReference>
<dbReference type="InterPro" id="IPR039426">
    <property type="entry name" value="TonB-dep_rcpt-like"/>
</dbReference>
<accession>Q1IUM2</accession>
<feature type="signal peptide" evidence="7">
    <location>
        <begin position="1"/>
        <end position="26"/>
    </location>
</feature>
<dbReference type="OrthoDB" id="97893at2"/>
<evidence type="ECO:0000256" key="6">
    <source>
        <dbReference type="ARBA" id="ARBA00023237"/>
    </source>
</evidence>
<dbReference type="AlphaFoldDB" id="Q1IUM2"/>
<dbReference type="GO" id="GO:0009279">
    <property type="term" value="C:cell outer membrane"/>
    <property type="evidence" value="ECO:0007669"/>
    <property type="project" value="UniProtKB-SubCell"/>
</dbReference>
<reference evidence="9 10" key="1">
    <citation type="journal article" date="2009" name="Appl. Environ. Microbiol.">
        <title>Three genomes from the phylum Acidobacteria provide insight into the lifestyles of these microorganisms in soils.</title>
        <authorList>
            <person name="Ward N.L."/>
            <person name="Challacombe J.F."/>
            <person name="Janssen P.H."/>
            <person name="Henrissat B."/>
            <person name="Coutinho P.M."/>
            <person name="Wu M."/>
            <person name="Xie G."/>
            <person name="Haft D.H."/>
            <person name="Sait M."/>
            <person name="Badger J."/>
            <person name="Barabote R.D."/>
            <person name="Bradley B."/>
            <person name="Brettin T.S."/>
            <person name="Brinkac L.M."/>
            <person name="Bruce D."/>
            <person name="Creasy T."/>
            <person name="Daugherty S.C."/>
            <person name="Davidsen T.M."/>
            <person name="DeBoy R.T."/>
            <person name="Detter J.C."/>
            <person name="Dodson R.J."/>
            <person name="Durkin A.S."/>
            <person name="Ganapathy A."/>
            <person name="Gwinn-Giglio M."/>
            <person name="Han C.S."/>
            <person name="Khouri H."/>
            <person name="Kiss H."/>
            <person name="Kothari S.P."/>
            <person name="Madupu R."/>
            <person name="Nelson K.E."/>
            <person name="Nelson W.C."/>
            <person name="Paulsen I."/>
            <person name="Penn K."/>
            <person name="Ren Q."/>
            <person name="Rosovitz M.J."/>
            <person name="Selengut J.D."/>
            <person name="Shrivastava S."/>
            <person name="Sullivan S.A."/>
            <person name="Tapia R."/>
            <person name="Thompson L.S."/>
            <person name="Watkins K.L."/>
            <person name="Yang Q."/>
            <person name="Yu C."/>
            <person name="Zafar N."/>
            <person name="Zhou L."/>
            <person name="Kuske C.R."/>
        </authorList>
    </citation>
    <scope>NUCLEOTIDE SEQUENCE [LARGE SCALE GENOMIC DNA]</scope>
    <source>
        <strain evidence="9 10">Ellin345</strain>
    </source>
</reference>
<dbReference type="GO" id="GO:0044718">
    <property type="term" value="P:siderophore transmembrane transport"/>
    <property type="evidence" value="ECO:0007669"/>
    <property type="project" value="TreeGrafter"/>
</dbReference>
<evidence type="ECO:0000313" key="10">
    <source>
        <dbReference type="Proteomes" id="UP000002432"/>
    </source>
</evidence>
<keyword evidence="3" id="KW-1134">Transmembrane beta strand</keyword>
<dbReference type="STRING" id="204669.Acid345_0423"/>
<dbReference type="Pfam" id="PF25183">
    <property type="entry name" value="OMP_b-brl_4"/>
    <property type="match status" value="1"/>
</dbReference>
<keyword evidence="5" id="KW-0472">Membrane</keyword>
<dbReference type="Gene3D" id="2.40.170.20">
    <property type="entry name" value="TonB-dependent receptor, beta-barrel domain"/>
    <property type="match status" value="1"/>
</dbReference>
<feature type="domain" description="TonB-dependent transporter Oar-like beta-barrel" evidence="8">
    <location>
        <begin position="248"/>
        <end position="1155"/>
    </location>
</feature>
<keyword evidence="2" id="KW-0813">Transport</keyword>
<sequence length="1162" mass="124810">MSWLNKVRLVGCLLFLSLLAANYLEAQQVTAAITGTVTDPAGAAINGATVTARDVERGTVTTVKTNDSGVFNFPRVAIGTYEVRTEASGFEIAVQPPFTLVLNQTARLTFQMKIGKTTETMEVSAEAPQLQTDTTQVSTLIDAKTNDSLPLATRNFIQLTLLSPGALSVDPQSMNTGSNVAEEGGRPYINGNREQANNFLLDGIDNNQSSENLAGFTPSPDAIAEFNVITQNAPAEFGNFNGGIVSATIKSGTNSFHGNVFEFFRNDIFNANKWENGLHKGDPAYFNADGFDSNGVAFTPKVRWNMFGVTFGGPIIKNKLFFFVDYQGGRLDHPSTAGTFGVLTPAQIGGDFSSLLSLSTPVQLYNPCAAGTGVSGNPCQLVPVASRQPFAGNIIPSNMLDPTFAALTTNSLYPKSIASDPTSGFGLASNITGQQYNTDQGDLRLDYNLSQKDHLFARMSKGYQTDPSTNSILLLGDTLNQAWLNNFAFNWDHNFSPSLLNEVRFGLNWVKFTNGAHTFDSSVGQLGNTIGIENGNPGGIDGLPAMSFGGGGITNPGVGSIPTIGSANVVENFASTVTQFDDVLEYTHGRHVIKGGFQMNNYRINVFYSGNGGELGQLLYGTTYSSSLDAGGTPVGGNGVADWALGLPELVGRGTSTGGWHQRDWLYAGFIQDDWRITDSLTLNLGLRYEARTPWTELNDRQVNVNVASGALEYAGNTPVVGVGSNGFSEGLYDSSYGLSAFQPRFGFAYSPRSMDGKFVVRGAFSISSYLEGTGTNLRLTQNPPFTPAQVEANNATTGMPYTSATGFTTAAPPGGDPFQNATMLAWSGTVQPAVAKQWNLTVQQELAKNLTLQLGYVGQATQHLMVPEWLVQGVLNGDGSVTPSAFAGGTNADGTLGPNHFGNVKDTASNGSMNYNALQAVLQQRFNHGLDYQISYTYSKCMTNNDGYYGTWGANTETTPAANYWQNLYDPQADYAQCYWDAKHVISAYATYELPFGKGKQFGGNMNPVLNAVVGNWQIAPIVSWHTGFPIALYGPDNSGTNSPAARPDCNGPVQYIQHTVDGGYQWVSPSAFSAAQPGTFGNCPAQGPVVGPHYTDADISMQKNFPITERYRLQFRADFLNAFNHPNFAHPDNTVGDTTFGLITGTQDARQIQFALKFYF</sequence>
<dbReference type="GO" id="GO:0015344">
    <property type="term" value="F:siderophore uptake transmembrane transporter activity"/>
    <property type="evidence" value="ECO:0007669"/>
    <property type="project" value="TreeGrafter"/>
</dbReference>
<protein>
    <recommendedName>
        <fullName evidence="8">TonB-dependent transporter Oar-like beta-barrel domain-containing protein</fullName>
    </recommendedName>
</protein>
<dbReference type="PANTHER" id="PTHR30069">
    <property type="entry name" value="TONB-DEPENDENT OUTER MEMBRANE RECEPTOR"/>
    <property type="match status" value="1"/>
</dbReference>
<keyword evidence="6" id="KW-0998">Cell outer membrane</keyword>
<evidence type="ECO:0000313" key="9">
    <source>
        <dbReference type="EMBL" id="ABF39428.1"/>
    </source>
</evidence>
<keyword evidence="10" id="KW-1185">Reference proteome</keyword>
<dbReference type="SUPFAM" id="SSF56935">
    <property type="entry name" value="Porins"/>
    <property type="match status" value="1"/>
</dbReference>
<dbReference type="PANTHER" id="PTHR30069:SF46">
    <property type="entry name" value="OAR PROTEIN"/>
    <property type="match status" value="1"/>
</dbReference>
<name>Q1IUM2_KORVE</name>
<dbReference type="GO" id="GO:0030246">
    <property type="term" value="F:carbohydrate binding"/>
    <property type="evidence" value="ECO:0007669"/>
    <property type="project" value="InterPro"/>
</dbReference>
<feature type="chain" id="PRO_5004191360" description="TonB-dependent transporter Oar-like beta-barrel domain-containing protein" evidence="7">
    <location>
        <begin position="27"/>
        <end position="1162"/>
    </location>
</feature>
<dbReference type="InterPro" id="IPR036942">
    <property type="entry name" value="Beta-barrel_TonB_sf"/>
</dbReference>
<evidence type="ECO:0000256" key="4">
    <source>
        <dbReference type="ARBA" id="ARBA00022692"/>
    </source>
</evidence>
<comment type="subcellular location">
    <subcellularLocation>
        <location evidence="1">Cell outer membrane</location>
        <topology evidence="1">Multi-pass membrane protein</topology>
    </subcellularLocation>
</comment>
<dbReference type="Pfam" id="PF13620">
    <property type="entry name" value="CarboxypepD_reg"/>
    <property type="match status" value="1"/>
</dbReference>
<dbReference type="HOGENOM" id="CLU_006298_0_0_0"/>
<evidence type="ECO:0000256" key="1">
    <source>
        <dbReference type="ARBA" id="ARBA00004571"/>
    </source>
</evidence>
<dbReference type="RefSeq" id="WP_011521230.1">
    <property type="nucleotide sequence ID" value="NC_008009.1"/>
</dbReference>
<gene>
    <name evidence="9" type="ordered locus">Acid345_0423</name>
</gene>
<evidence type="ECO:0000256" key="5">
    <source>
        <dbReference type="ARBA" id="ARBA00023136"/>
    </source>
</evidence>
<dbReference type="KEGG" id="aba:Acid345_0423"/>
<keyword evidence="7" id="KW-0732">Signal</keyword>
<dbReference type="eggNOG" id="COG1629">
    <property type="taxonomic scope" value="Bacteria"/>
</dbReference>
<dbReference type="InterPro" id="IPR013784">
    <property type="entry name" value="Carb-bd-like_fold"/>
</dbReference>